<dbReference type="Pfam" id="PF06580">
    <property type="entry name" value="His_kinase"/>
    <property type="match status" value="1"/>
</dbReference>
<feature type="transmembrane region" description="Helical" evidence="1">
    <location>
        <begin position="77"/>
        <end position="100"/>
    </location>
</feature>
<evidence type="ECO:0000259" key="2">
    <source>
        <dbReference type="Pfam" id="PF06580"/>
    </source>
</evidence>
<keyword evidence="1" id="KW-0812">Transmembrane</keyword>
<keyword evidence="1" id="KW-0472">Membrane</keyword>
<evidence type="ECO:0000256" key="1">
    <source>
        <dbReference type="SAM" id="Phobius"/>
    </source>
</evidence>
<dbReference type="PANTHER" id="PTHR34220:SF7">
    <property type="entry name" value="SENSOR HISTIDINE KINASE YPDA"/>
    <property type="match status" value="1"/>
</dbReference>
<dbReference type="GO" id="GO:0016020">
    <property type="term" value="C:membrane"/>
    <property type="evidence" value="ECO:0007669"/>
    <property type="project" value="InterPro"/>
</dbReference>
<feature type="transmembrane region" description="Helical" evidence="1">
    <location>
        <begin position="112"/>
        <end position="131"/>
    </location>
</feature>
<protein>
    <submittedName>
        <fullName evidence="3">Histidine kinase</fullName>
    </submittedName>
</protein>
<organism evidence="3 4">
    <name type="scientific">Mucilaginibacter celer</name>
    <dbReference type="NCBI Taxonomy" id="2305508"/>
    <lineage>
        <taxon>Bacteria</taxon>
        <taxon>Pseudomonadati</taxon>
        <taxon>Bacteroidota</taxon>
        <taxon>Sphingobacteriia</taxon>
        <taxon>Sphingobacteriales</taxon>
        <taxon>Sphingobacteriaceae</taxon>
        <taxon>Mucilaginibacter</taxon>
    </lineage>
</organism>
<keyword evidence="4" id="KW-1185">Reference proteome</keyword>
<sequence>MTKQTFKISNKVIWISSLFLGAMMALPKMAQMHFNPYEALVDSGITALFALFTWYYNIKTLPAYSSRDVANGFSTPILIKNLLLGIVVMFVLACIQQFLMTHLNFGPTMLMFEVRGILVNVMFYMFIHLLYQNYHNQQVGIELERIKGDNLGAQYELLKQQVNPHFLFNSLNTLKYMVESEDKHSVDFILKLSDFYRFTLESRKLDVITLAEELNILNSYLFLLKARFEEGIELSINVDPKYNKTSIPPFTLQLLVENCIKHNVVSLDKPLHIRIYSENDFLVVENQLQLKRSSETSTGIGLQNIIDRYSHLANKNIEILPTATMFTIKLPLIHENSNY</sequence>
<dbReference type="OrthoDB" id="9809908at2"/>
<dbReference type="AlphaFoldDB" id="A0A494VSF1"/>
<evidence type="ECO:0000313" key="3">
    <source>
        <dbReference type="EMBL" id="AYL93862.1"/>
    </source>
</evidence>
<keyword evidence="3" id="KW-0418">Kinase</keyword>
<name>A0A494VSF1_9SPHI</name>
<dbReference type="EMBL" id="CP032869">
    <property type="protein sequence ID" value="AYL93862.1"/>
    <property type="molecule type" value="Genomic_DNA"/>
</dbReference>
<dbReference type="InterPro" id="IPR010559">
    <property type="entry name" value="Sig_transdc_His_kin_internal"/>
</dbReference>
<keyword evidence="1" id="KW-1133">Transmembrane helix</keyword>
<reference evidence="3 4" key="1">
    <citation type="submission" date="2018-10" db="EMBL/GenBank/DDBJ databases">
        <title>Genome sequencing of Mucilaginibacter sp. HYN0043.</title>
        <authorList>
            <person name="Kim M."/>
            <person name="Yi H."/>
        </authorList>
    </citation>
    <scope>NUCLEOTIDE SEQUENCE [LARGE SCALE GENOMIC DNA]</scope>
    <source>
        <strain evidence="3 4">HYN0043</strain>
    </source>
</reference>
<feature type="domain" description="Signal transduction histidine kinase internal region" evidence="2">
    <location>
        <begin position="153"/>
        <end position="230"/>
    </location>
</feature>
<accession>A0A494VSF1</accession>
<feature type="transmembrane region" description="Helical" evidence="1">
    <location>
        <begin position="12"/>
        <end position="30"/>
    </location>
</feature>
<evidence type="ECO:0000313" key="4">
    <source>
        <dbReference type="Proteomes" id="UP000270046"/>
    </source>
</evidence>
<feature type="transmembrane region" description="Helical" evidence="1">
    <location>
        <begin position="36"/>
        <end position="56"/>
    </location>
</feature>
<dbReference type="KEGG" id="muh:HYN43_000480"/>
<proteinExistence type="predicted"/>
<gene>
    <name evidence="3" type="ORF">HYN43_000480</name>
</gene>
<dbReference type="PANTHER" id="PTHR34220">
    <property type="entry name" value="SENSOR HISTIDINE KINASE YPDA"/>
    <property type="match status" value="1"/>
</dbReference>
<dbReference type="Proteomes" id="UP000270046">
    <property type="component" value="Chromosome"/>
</dbReference>
<dbReference type="InterPro" id="IPR050640">
    <property type="entry name" value="Bact_2-comp_sensor_kinase"/>
</dbReference>
<dbReference type="RefSeq" id="WP_119407584.1">
    <property type="nucleotide sequence ID" value="NZ_CP032869.1"/>
</dbReference>
<keyword evidence="3" id="KW-0808">Transferase</keyword>
<dbReference type="GO" id="GO:0000155">
    <property type="term" value="F:phosphorelay sensor kinase activity"/>
    <property type="evidence" value="ECO:0007669"/>
    <property type="project" value="InterPro"/>
</dbReference>